<accession>A0AAU8AN44</accession>
<evidence type="ECO:0000313" key="6">
    <source>
        <dbReference type="EMBL" id="XCC96437.1"/>
    </source>
</evidence>
<keyword evidence="3" id="KW-0238">DNA-binding</keyword>
<dbReference type="PROSITE" id="PS50931">
    <property type="entry name" value="HTH_LYSR"/>
    <property type="match status" value="1"/>
</dbReference>
<comment type="similarity">
    <text evidence="1">Belongs to the LysR transcriptional regulatory family.</text>
</comment>
<keyword evidence="2" id="KW-0805">Transcription regulation</keyword>
<dbReference type="AlphaFoldDB" id="A0AAU8AN44"/>
<dbReference type="SUPFAM" id="SSF53850">
    <property type="entry name" value="Periplasmic binding protein-like II"/>
    <property type="match status" value="1"/>
</dbReference>
<reference evidence="6" key="1">
    <citation type="submission" date="2023-02" db="EMBL/GenBank/DDBJ databases">
        <title>Description and genomic characterization of Salipiger bruguierae sp. nov., isolated from the sediment of mangrove plant Bruguiera sexangula.</title>
        <authorList>
            <person name="Long M."/>
        </authorList>
    </citation>
    <scope>NUCLEOTIDE SEQUENCE</scope>
    <source>
        <strain evidence="6">H15</strain>
    </source>
</reference>
<organism evidence="6">
    <name type="scientific">Alloyangia sp. H15</name>
    <dbReference type="NCBI Taxonomy" id="3029062"/>
    <lineage>
        <taxon>Bacteria</taxon>
        <taxon>Pseudomonadati</taxon>
        <taxon>Pseudomonadota</taxon>
        <taxon>Alphaproteobacteria</taxon>
        <taxon>Rhodobacterales</taxon>
        <taxon>Roseobacteraceae</taxon>
        <taxon>Alloyangia</taxon>
    </lineage>
</organism>
<dbReference type="PANTHER" id="PTHR30537">
    <property type="entry name" value="HTH-TYPE TRANSCRIPTIONAL REGULATOR"/>
    <property type="match status" value="1"/>
</dbReference>
<keyword evidence="4" id="KW-0804">Transcription</keyword>
<dbReference type="InterPro" id="IPR005119">
    <property type="entry name" value="LysR_subst-bd"/>
</dbReference>
<dbReference type="Pfam" id="PF03466">
    <property type="entry name" value="LysR_substrate"/>
    <property type="match status" value="1"/>
</dbReference>
<dbReference type="Pfam" id="PF00126">
    <property type="entry name" value="HTH_1"/>
    <property type="match status" value="1"/>
</dbReference>
<sequence>MPDIDNPYGTFARYSADLSLFLLVADCGQLSRAAELAGLSQPRLSQRMKSLEEALSRVLLRRERRGVTLTAAGQELRAALSPHLAEAAAGFARFQRPAGRRTVVIETDLAFAGLRFLPVFPSLCAAFPGLGISLLTRQMPEADPGPDVDLMIRMEPRRDESPGECCLFPERVLAVCSPGFLAAHPGLASPGQLKDLPLIELTATGSPPWFTWSSWLAGLGPGTRGSGDRLSFNSYDHVIQAAEKGLGVALGWRGLIDSRLETGALVPALPAELESPRGYMLRMLARQPGDELRAVYDWIRRAFGGAGLSPRG</sequence>
<evidence type="ECO:0000259" key="5">
    <source>
        <dbReference type="PROSITE" id="PS50931"/>
    </source>
</evidence>
<dbReference type="InterPro" id="IPR000847">
    <property type="entry name" value="LysR_HTH_N"/>
</dbReference>
<dbReference type="InterPro" id="IPR036388">
    <property type="entry name" value="WH-like_DNA-bd_sf"/>
</dbReference>
<protein>
    <submittedName>
        <fullName evidence="6">LysR substrate-binding domain-containing protein</fullName>
    </submittedName>
</protein>
<evidence type="ECO:0000256" key="2">
    <source>
        <dbReference type="ARBA" id="ARBA00023015"/>
    </source>
</evidence>
<gene>
    <name evidence="6" type="ORF">PVT71_17305</name>
</gene>
<dbReference type="SUPFAM" id="SSF46785">
    <property type="entry name" value="Winged helix' DNA-binding domain"/>
    <property type="match status" value="1"/>
</dbReference>
<dbReference type="EMBL" id="CP123385">
    <property type="protein sequence ID" value="XCC96437.1"/>
    <property type="molecule type" value="Genomic_DNA"/>
</dbReference>
<dbReference type="GO" id="GO:0003700">
    <property type="term" value="F:DNA-binding transcription factor activity"/>
    <property type="evidence" value="ECO:0007669"/>
    <property type="project" value="InterPro"/>
</dbReference>
<evidence type="ECO:0000256" key="3">
    <source>
        <dbReference type="ARBA" id="ARBA00023125"/>
    </source>
</evidence>
<dbReference type="RefSeq" id="WP_353475309.1">
    <property type="nucleotide sequence ID" value="NZ_CP123385.1"/>
</dbReference>
<dbReference type="GO" id="GO:0043565">
    <property type="term" value="F:sequence-specific DNA binding"/>
    <property type="evidence" value="ECO:0007669"/>
    <property type="project" value="TreeGrafter"/>
</dbReference>
<dbReference type="InterPro" id="IPR036390">
    <property type="entry name" value="WH_DNA-bd_sf"/>
</dbReference>
<name>A0AAU8AN44_9RHOB</name>
<evidence type="ECO:0000256" key="4">
    <source>
        <dbReference type="ARBA" id="ARBA00023163"/>
    </source>
</evidence>
<dbReference type="Gene3D" id="3.40.190.10">
    <property type="entry name" value="Periplasmic binding protein-like II"/>
    <property type="match status" value="2"/>
</dbReference>
<feature type="domain" description="HTH lysR-type" evidence="5">
    <location>
        <begin position="17"/>
        <end position="70"/>
    </location>
</feature>
<dbReference type="GO" id="GO:0006351">
    <property type="term" value="P:DNA-templated transcription"/>
    <property type="evidence" value="ECO:0007669"/>
    <property type="project" value="TreeGrafter"/>
</dbReference>
<evidence type="ECO:0000256" key="1">
    <source>
        <dbReference type="ARBA" id="ARBA00009437"/>
    </source>
</evidence>
<dbReference type="InterPro" id="IPR058163">
    <property type="entry name" value="LysR-type_TF_proteobact-type"/>
</dbReference>
<proteinExistence type="inferred from homology"/>
<dbReference type="PANTHER" id="PTHR30537:SF26">
    <property type="entry name" value="GLYCINE CLEAVAGE SYSTEM TRANSCRIPTIONAL ACTIVATOR"/>
    <property type="match status" value="1"/>
</dbReference>
<dbReference type="Gene3D" id="1.10.10.10">
    <property type="entry name" value="Winged helix-like DNA-binding domain superfamily/Winged helix DNA-binding domain"/>
    <property type="match status" value="1"/>
</dbReference>